<keyword evidence="1 5" id="KW-0820">tRNA-binding</keyword>
<evidence type="ECO:0000256" key="5">
    <source>
        <dbReference type="HAMAP-Rule" id="MF_00844"/>
    </source>
</evidence>
<organism evidence="7 8">
    <name type="scientific">[Clostridium] cellulosi</name>
    <dbReference type="NCBI Taxonomy" id="29343"/>
    <lineage>
        <taxon>Bacteria</taxon>
        <taxon>Bacillati</taxon>
        <taxon>Bacillota</taxon>
        <taxon>Clostridia</taxon>
        <taxon>Eubacteriales</taxon>
        <taxon>Oscillospiraceae</taxon>
        <taxon>Oscillospiraceae incertae sedis</taxon>
    </lineage>
</organism>
<comment type="subunit">
    <text evidence="5">Associates with stalled 50S ribosomal subunits. Binds to RqcP.</text>
</comment>
<sequence>MALDGVFLSFLGSEISSALDGARVDRIHQPEKDEIDIVFRKRQGSAKLLLSANANSPRVHLTEINKENPMSPPMFCMLLRKHLSGAKFSGVRQPGFERILFIDFLSRNELGDEVIRTIAIEIMGRYSNIILIDENGRILDAIKHVDETMSRERQILPGLNYELPPKQNKLNILETPSDAIAAIIRNGRNNELQKTLLQTLQGVSPIVCRELSWKLTGDATAHTGDLAPEDYKKLSEILDKFRLDISNKNGVPFMVINPSTKKPMDFSFMQVRQYGDAANTATFDSYSKLLDAFYTERDSIQRMNQRSHDTVNVINSCIGRIQRKLLNQRTELERSKGREQLRIYGDIISANLYRLKKGLTSVSLPNFYEEGEPEITIKLDPALSPSQNAQKYYHEYRKASAAEKYLKEQIEAGEAELMYLESVLDELSRVQNESGLNEIRQELVEQGYLKNHGGKNSAKHTKESAPWHFKSDDGFDIFVGRNNRQNDRLTLKTASKNDIWLHTRNIPGAHVIVISNGKDVPDSTLTQAAILAAVHSKAKDSAQVPVDYTLARYVKKPNGAKPGMVIYENFKTAFVSPDPTLAERLKAE</sequence>
<dbReference type="PANTHER" id="PTHR15239">
    <property type="entry name" value="NUCLEAR EXPORT MEDIATOR FACTOR NEMF"/>
    <property type="match status" value="1"/>
</dbReference>
<evidence type="ECO:0000313" key="8">
    <source>
        <dbReference type="Proteomes" id="UP000032431"/>
    </source>
</evidence>
<dbReference type="OrthoDB" id="9766163at2"/>
<keyword evidence="4 5" id="KW-0648">Protein biosynthesis</keyword>
<dbReference type="GO" id="GO:0000049">
    <property type="term" value="F:tRNA binding"/>
    <property type="evidence" value="ECO:0007669"/>
    <property type="project" value="UniProtKB-UniRule"/>
</dbReference>
<dbReference type="PANTHER" id="PTHR15239:SF6">
    <property type="entry name" value="RIBOSOME QUALITY CONTROL COMPLEX SUBUNIT NEMF"/>
    <property type="match status" value="1"/>
</dbReference>
<dbReference type="GO" id="GO:0072344">
    <property type="term" value="P:rescue of stalled ribosome"/>
    <property type="evidence" value="ECO:0007669"/>
    <property type="project" value="UniProtKB-UniRule"/>
</dbReference>
<dbReference type="PATRIC" id="fig|29343.3.peg.981"/>
<dbReference type="STRING" id="29343.CCDG5_0929"/>
<protein>
    <recommendedName>
        <fullName evidence="5">Rqc2 homolog RqcH</fullName>
        <shortName evidence="5">RqcH</shortName>
    </recommendedName>
</protein>
<dbReference type="GO" id="GO:0043023">
    <property type="term" value="F:ribosomal large subunit binding"/>
    <property type="evidence" value="ECO:0007669"/>
    <property type="project" value="UniProtKB-UniRule"/>
</dbReference>
<dbReference type="HOGENOM" id="CLU_022481_2_1_9"/>
<dbReference type="Proteomes" id="UP000032431">
    <property type="component" value="Chromosome I"/>
</dbReference>
<evidence type="ECO:0000259" key="6">
    <source>
        <dbReference type="Pfam" id="PF05670"/>
    </source>
</evidence>
<dbReference type="AlphaFoldDB" id="A0A078KNJ8"/>
<keyword evidence="8" id="KW-1185">Reference proteome</keyword>
<reference evidence="8" key="1">
    <citation type="submission" date="2014-07" db="EMBL/GenBank/DDBJ databases">
        <authorList>
            <person name="Wibberg D."/>
        </authorList>
    </citation>
    <scope>NUCLEOTIDE SEQUENCE [LARGE SCALE GENOMIC DNA]</scope>
    <source>
        <strain evidence="8">DG5</strain>
    </source>
</reference>
<comment type="similarity">
    <text evidence="5">Belongs to the NEMF family.</text>
</comment>
<evidence type="ECO:0000256" key="3">
    <source>
        <dbReference type="ARBA" id="ARBA00022884"/>
    </source>
</evidence>
<name>A0A078KNJ8_9FIRM</name>
<keyword evidence="2 5" id="KW-0699">rRNA-binding</keyword>
<dbReference type="GO" id="GO:1990112">
    <property type="term" value="C:RQC complex"/>
    <property type="evidence" value="ECO:0007669"/>
    <property type="project" value="TreeGrafter"/>
</dbReference>
<proteinExistence type="inferred from homology"/>
<dbReference type="HAMAP" id="MF_00844_B">
    <property type="entry name" value="RqcH_B"/>
    <property type="match status" value="1"/>
</dbReference>
<evidence type="ECO:0000313" key="7">
    <source>
        <dbReference type="EMBL" id="CDZ24048.1"/>
    </source>
</evidence>
<dbReference type="Gene3D" id="3.40.970.40">
    <property type="entry name" value="fibrinogen binding protein from staphylococcus aureus domain like"/>
    <property type="match status" value="1"/>
</dbReference>
<accession>A0A078KNJ8</accession>
<dbReference type="Pfam" id="PF05670">
    <property type="entry name" value="NFACT-R_1"/>
    <property type="match status" value="1"/>
</dbReference>
<dbReference type="Pfam" id="PF05833">
    <property type="entry name" value="NFACT_N"/>
    <property type="match status" value="1"/>
</dbReference>
<dbReference type="EMBL" id="LM995447">
    <property type="protein sequence ID" value="CDZ24048.1"/>
    <property type="molecule type" value="Genomic_DNA"/>
</dbReference>
<gene>
    <name evidence="5" type="primary">rqcH</name>
    <name evidence="7" type="ORF">CCDG5_0929</name>
</gene>
<dbReference type="Gene3D" id="2.30.310.10">
    <property type="entry name" value="ibrinogen binding protein from staphylococcus aureus domain"/>
    <property type="match status" value="1"/>
</dbReference>
<dbReference type="InterPro" id="IPR008532">
    <property type="entry name" value="NFACT_RNA-bd"/>
</dbReference>
<dbReference type="GO" id="GO:0019843">
    <property type="term" value="F:rRNA binding"/>
    <property type="evidence" value="ECO:0007669"/>
    <property type="project" value="UniProtKB-UniRule"/>
</dbReference>
<evidence type="ECO:0000256" key="2">
    <source>
        <dbReference type="ARBA" id="ARBA00022730"/>
    </source>
</evidence>
<dbReference type="InterPro" id="IPR051608">
    <property type="entry name" value="RQC_Subunit_NEMF"/>
</dbReference>
<feature type="domain" description="NFACT RNA-binding" evidence="6">
    <location>
        <begin position="468"/>
        <end position="564"/>
    </location>
</feature>
<evidence type="ECO:0000256" key="4">
    <source>
        <dbReference type="ARBA" id="ARBA00022917"/>
    </source>
</evidence>
<dbReference type="InterPro" id="IPR043682">
    <property type="entry name" value="RqcH_bacterial"/>
</dbReference>
<dbReference type="KEGG" id="ccel:CCDG5_0929"/>
<keyword evidence="3 5" id="KW-0694">RNA-binding</keyword>
<dbReference type="FunFam" id="2.30.310.10:FF:000004">
    <property type="entry name" value="Fibronectin-binding protein A"/>
    <property type="match status" value="1"/>
</dbReference>
<evidence type="ECO:0000256" key="1">
    <source>
        <dbReference type="ARBA" id="ARBA00022555"/>
    </source>
</evidence>
<comment type="function">
    <text evidence="5">Key component of the ribosome quality control system (RQC), a ribosome-associated complex that mediates the extraction of incompletely synthesized nascent chains from stalled ribosomes and their subsequent degradation. RqcH recruits Ala-charged tRNA, and with RqcP directs the elongation of stalled nascent chains on 50S ribosomal subunits, leading to non-templated C-terminal alanine extensions (Ala tail). The Ala tail promotes nascent chain degradation. May add between 1 and at least 8 Ala residues. Binds to stalled 50S ribosomal subunits.</text>
</comment>